<protein>
    <submittedName>
        <fullName evidence="5">Two-component system cell cycle response regulator DivK</fullName>
    </submittedName>
</protein>
<dbReference type="GO" id="GO:0000160">
    <property type="term" value="P:phosphorelay signal transduction system"/>
    <property type="evidence" value="ECO:0007669"/>
    <property type="project" value="InterPro"/>
</dbReference>
<evidence type="ECO:0000256" key="1">
    <source>
        <dbReference type="ARBA" id="ARBA00022553"/>
    </source>
</evidence>
<dbReference type="Proteomes" id="UP000248021">
    <property type="component" value="Unassembled WGS sequence"/>
</dbReference>
<comment type="caution">
    <text evidence="5">The sequence shown here is derived from an EMBL/GenBank/DDBJ whole genome shotgun (WGS) entry which is preliminary data.</text>
</comment>
<keyword evidence="6" id="KW-1185">Reference proteome</keyword>
<reference evidence="5 6" key="1">
    <citation type="submission" date="2018-05" db="EMBL/GenBank/DDBJ databases">
        <title>Genomic Encyclopedia of Type Strains, Phase IV (KMG-IV): sequencing the most valuable type-strain genomes for metagenomic binning, comparative biology and taxonomic classification.</title>
        <authorList>
            <person name="Goeker M."/>
        </authorList>
    </citation>
    <scope>NUCLEOTIDE SEQUENCE [LARGE SCALE GENOMIC DNA]</scope>
    <source>
        <strain evidence="5 6">DSM 6462</strain>
    </source>
</reference>
<dbReference type="CDD" id="cd17548">
    <property type="entry name" value="REC_DivK-like"/>
    <property type="match status" value="1"/>
</dbReference>
<dbReference type="SUPFAM" id="SSF52172">
    <property type="entry name" value="CheY-like"/>
    <property type="match status" value="1"/>
</dbReference>
<feature type="modified residue" description="4-aspartylphosphate" evidence="4">
    <location>
        <position position="53"/>
    </location>
</feature>
<accession>A0A2V3U6M6</accession>
<dbReference type="SMART" id="SM00448">
    <property type="entry name" value="REC"/>
    <property type="match status" value="1"/>
</dbReference>
<dbReference type="PROSITE" id="PS50110">
    <property type="entry name" value="RESPONSE_REGULATORY"/>
    <property type="match status" value="1"/>
</dbReference>
<dbReference type="InterPro" id="IPR011006">
    <property type="entry name" value="CheY-like_superfamily"/>
</dbReference>
<evidence type="ECO:0000256" key="2">
    <source>
        <dbReference type="ARBA" id="ARBA00023015"/>
    </source>
</evidence>
<keyword evidence="1 4" id="KW-0597">Phosphoprotein</keyword>
<keyword evidence="2" id="KW-0805">Transcription regulation</keyword>
<evidence type="ECO:0000256" key="3">
    <source>
        <dbReference type="ARBA" id="ARBA00023163"/>
    </source>
</evidence>
<dbReference type="PANTHER" id="PTHR44591">
    <property type="entry name" value="STRESS RESPONSE REGULATOR PROTEIN 1"/>
    <property type="match status" value="1"/>
</dbReference>
<dbReference type="OrthoDB" id="9801602at2"/>
<gene>
    <name evidence="5" type="ORF">C7450_106340</name>
</gene>
<evidence type="ECO:0000313" key="5">
    <source>
        <dbReference type="EMBL" id="PXW58164.1"/>
    </source>
</evidence>
<dbReference type="InterPro" id="IPR001789">
    <property type="entry name" value="Sig_transdc_resp-reg_receiver"/>
</dbReference>
<name>A0A2V3U6M6_9HYPH</name>
<organism evidence="5 6">
    <name type="scientific">Chelatococcus asaccharovorans</name>
    <dbReference type="NCBI Taxonomy" id="28210"/>
    <lineage>
        <taxon>Bacteria</taxon>
        <taxon>Pseudomonadati</taxon>
        <taxon>Pseudomonadota</taxon>
        <taxon>Alphaproteobacteria</taxon>
        <taxon>Hyphomicrobiales</taxon>
        <taxon>Chelatococcaceae</taxon>
        <taxon>Chelatococcus</taxon>
    </lineage>
</organism>
<evidence type="ECO:0000313" key="6">
    <source>
        <dbReference type="Proteomes" id="UP000248021"/>
    </source>
</evidence>
<dbReference type="RefSeq" id="WP_110375455.1">
    <property type="nucleotide sequence ID" value="NZ_CAKNFM010000006.1"/>
</dbReference>
<dbReference type="Gene3D" id="3.40.50.2300">
    <property type="match status" value="1"/>
</dbReference>
<dbReference type="Pfam" id="PF00072">
    <property type="entry name" value="Response_reg"/>
    <property type="match status" value="1"/>
</dbReference>
<dbReference type="AlphaFoldDB" id="A0A2V3U6M6"/>
<keyword evidence="3" id="KW-0804">Transcription</keyword>
<sequence>MRKTVLIVEDNELNMKLFSDLLEAHGYATLKTSNGIEAMELARSDRPDLIIMDIQLPEVSGLEVTRWLKADDDLKSIPVIAVTAFAMKGDEERIREGGCEAYLSKPISISRFLETVRTYLEST</sequence>
<dbReference type="EMBL" id="QJJK01000006">
    <property type="protein sequence ID" value="PXW58164.1"/>
    <property type="molecule type" value="Genomic_DNA"/>
</dbReference>
<proteinExistence type="predicted"/>
<dbReference type="InterPro" id="IPR050595">
    <property type="entry name" value="Bact_response_regulator"/>
</dbReference>
<evidence type="ECO:0000256" key="4">
    <source>
        <dbReference type="PROSITE-ProRule" id="PRU00169"/>
    </source>
</evidence>
<dbReference type="PANTHER" id="PTHR44591:SF3">
    <property type="entry name" value="RESPONSE REGULATORY DOMAIN-CONTAINING PROTEIN"/>
    <property type="match status" value="1"/>
</dbReference>